<feature type="domain" description="ABC-type transport auxiliary lipoprotein component" evidence="1">
    <location>
        <begin position="49"/>
        <end position="203"/>
    </location>
</feature>
<dbReference type="Proteomes" id="UP000237632">
    <property type="component" value="Unassembled WGS sequence"/>
</dbReference>
<comment type="caution">
    <text evidence="2">The sequence shown here is derived from an EMBL/GenBank/DDBJ whole genome shotgun (WGS) entry which is preliminary data.</text>
</comment>
<evidence type="ECO:0000313" key="2">
    <source>
        <dbReference type="EMBL" id="PRH42610.1"/>
    </source>
</evidence>
<proteinExistence type="predicted"/>
<evidence type="ECO:0000313" key="3">
    <source>
        <dbReference type="Proteomes" id="UP000237632"/>
    </source>
</evidence>
<dbReference type="SUPFAM" id="SSF159594">
    <property type="entry name" value="XCC0632-like"/>
    <property type="match status" value="1"/>
</dbReference>
<accession>A0A132E3W5</accession>
<sequence length="209" mass="21998">MIRRSKRRAGEAAAPAPMKWAVVALAAVLAAVLAGCGHSPPTRYVALSATPATSTRADEPIEPVQLTAVHVPAELDRPEVVVQRSANRVWIDEGARWAGPLDRMMRRTLAQDLLTRLPTGAVVLPDAPRPPETRTLVVTVLDVHADDGGTLTLEAAWTVLAGRPERVSASRETTLTASLTLRGAAAQAAALSAILGRLADQIAAGLPPR</sequence>
<gene>
    <name evidence="2" type="ORF">C6T65_09430</name>
</gene>
<protein>
    <recommendedName>
        <fullName evidence="1">ABC-type transport auxiliary lipoprotein component domain-containing protein</fullName>
    </recommendedName>
</protein>
<name>A0A132E3W5_BURVI</name>
<dbReference type="AlphaFoldDB" id="A0A132E3W5"/>
<dbReference type="EMBL" id="PVHK01000057">
    <property type="protein sequence ID" value="PRH42610.1"/>
    <property type="molecule type" value="Genomic_DNA"/>
</dbReference>
<evidence type="ECO:0000259" key="1">
    <source>
        <dbReference type="Pfam" id="PF03886"/>
    </source>
</evidence>
<dbReference type="Gene3D" id="3.40.50.10610">
    <property type="entry name" value="ABC-type transport auxiliary lipoprotein component"/>
    <property type="match status" value="1"/>
</dbReference>
<organism evidence="2 3">
    <name type="scientific">Burkholderia vietnamiensis</name>
    <dbReference type="NCBI Taxonomy" id="60552"/>
    <lineage>
        <taxon>Bacteria</taxon>
        <taxon>Pseudomonadati</taxon>
        <taxon>Pseudomonadota</taxon>
        <taxon>Betaproteobacteria</taxon>
        <taxon>Burkholderiales</taxon>
        <taxon>Burkholderiaceae</taxon>
        <taxon>Burkholderia</taxon>
        <taxon>Burkholderia cepacia complex</taxon>
    </lineage>
</organism>
<dbReference type="RefSeq" id="WP_059561981.1">
    <property type="nucleotide sequence ID" value="NZ_CADFEG010000023.1"/>
</dbReference>
<reference evidence="2 3" key="1">
    <citation type="submission" date="2018-03" db="EMBL/GenBank/DDBJ databases">
        <authorList>
            <person name="Nguyen K."/>
            <person name="Fouts D."/>
            <person name="Sutton G."/>
        </authorList>
    </citation>
    <scope>NUCLEOTIDE SEQUENCE [LARGE SCALE GENOMIC DNA]</scope>
    <source>
        <strain evidence="2 3">AU3578</strain>
    </source>
</reference>
<dbReference type="InterPro" id="IPR005586">
    <property type="entry name" value="ABC_trans_aux"/>
</dbReference>
<dbReference type="Pfam" id="PF03886">
    <property type="entry name" value="ABC_trans_aux"/>
    <property type="match status" value="1"/>
</dbReference>